<accession>A0A9J7AUE7</accession>
<organism evidence="11 12">
    <name type="scientific">Nisaea acidiphila</name>
    <dbReference type="NCBI Taxonomy" id="1862145"/>
    <lineage>
        <taxon>Bacteria</taxon>
        <taxon>Pseudomonadati</taxon>
        <taxon>Pseudomonadota</taxon>
        <taxon>Alphaproteobacteria</taxon>
        <taxon>Rhodospirillales</taxon>
        <taxon>Thalassobaculaceae</taxon>
        <taxon>Nisaea</taxon>
    </lineage>
</organism>
<protein>
    <recommendedName>
        <fullName evidence="1">Parvulin-like PPIase</fullName>
    </recommendedName>
    <alternativeName>
        <fullName evidence="7">Peptidyl-prolyl cis-trans isomerase plp</fullName>
    </alternativeName>
    <alternativeName>
        <fullName evidence="8">Rotamase plp</fullName>
    </alternativeName>
</protein>
<dbReference type="InterPro" id="IPR027304">
    <property type="entry name" value="Trigger_fact/SurA_dom_sf"/>
</dbReference>
<dbReference type="EMBL" id="CP102480">
    <property type="protein sequence ID" value="UUX50951.1"/>
    <property type="molecule type" value="Genomic_DNA"/>
</dbReference>
<dbReference type="PANTHER" id="PTHR47637:SF1">
    <property type="entry name" value="CHAPERONE SURA"/>
    <property type="match status" value="1"/>
</dbReference>
<evidence type="ECO:0000313" key="11">
    <source>
        <dbReference type="EMBL" id="UUX50951.1"/>
    </source>
</evidence>
<dbReference type="PANTHER" id="PTHR47637">
    <property type="entry name" value="CHAPERONE SURA"/>
    <property type="match status" value="1"/>
</dbReference>
<evidence type="ECO:0000256" key="2">
    <source>
        <dbReference type="ARBA" id="ARBA00022729"/>
    </source>
</evidence>
<evidence type="ECO:0000256" key="9">
    <source>
        <dbReference type="PROSITE-ProRule" id="PRU00278"/>
    </source>
</evidence>
<dbReference type="InterPro" id="IPR046357">
    <property type="entry name" value="PPIase_dom_sf"/>
</dbReference>
<feature type="domain" description="PpiC" evidence="10">
    <location>
        <begin position="269"/>
        <end position="382"/>
    </location>
</feature>
<dbReference type="SUPFAM" id="SSF54534">
    <property type="entry name" value="FKBP-like"/>
    <property type="match status" value="2"/>
</dbReference>
<dbReference type="Gene3D" id="1.10.4030.10">
    <property type="entry name" value="Porin chaperone SurA, peptide-binding domain"/>
    <property type="match status" value="1"/>
</dbReference>
<evidence type="ECO:0000256" key="4">
    <source>
        <dbReference type="ARBA" id="ARBA00023110"/>
    </source>
</evidence>
<dbReference type="Pfam" id="PF00639">
    <property type="entry name" value="Rotamase"/>
    <property type="match status" value="2"/>
</dbReference>
<dbReference type="PROSITE" id="PS50198">
    <property type="entry name" value="PPIC_PPIASE_2"/>
    <property type="match status" value="2"/>
</dbReference>
<keyword evidence="6 9" id="KW-0413">Isomerase</keyword>
<dbReference type="InterPro" id="IPR000297">
    <property type="entry name" value="PPIase_PpiC"/>
</dbReference>
<evidence type="ECO:0000313" key="12">
    <source>
        <dbReference type="Proteomes" id="UP001060336"/>
    </source>
</evidence>
<feature type="domain" description="PpiC" evidence="10">
    <location>
        <begin position="178"/>
        <end position="274"/>
    </location>
</feature>
<name>A0A9J7AUE7_9PROT</name>
<evidence type="ECO:0000256" key="1">
    <source>
        <dbReference type="ARBA" id="ARBA00018370"/>
    </source>
</evidence>
<evidence type="ECO:0000256" key="7">
    <source>
        <dbReference type="ARBA" id="ARBA00030642"/>
    </source>
</evidence>
<keyword evidence="5" id="KW-0143">Chaperone</keyword>
<dbReference type="RefSeq" id="WP_257770212.1">
    <property type="nucleotide sequence ID" value="NZ_CP102480.1"/>
</dbReference>
<dbReference type="GO" id="GO:0003755">
    <property type="term" value="F:peptidyl-prolyl cis-trans isomerase activity"/>
    <property type="evidence" value="ECO:0007669"/>
    <property type="project" value="UniProtKB-KW"/>
</dbReference>
<gene>
    <name evidence="11" type="ORF">NUH88_04490</name>
</gene>
<proteinExistence type="predicted"/>
<dbReference type="Gene3D" id="3.10.50.40">
    <property type="match status" value="2"/>
</dbReference>
<evidence type="ECO:0000256" key="6">
    <source>
        <dbReference type="ARBA" id="ARBA00023235"/>
    </source>
</evidence>
<keyword evidence="12" id="KW-1185">Reference proteome</keyword>
<evidence type="ECO:0000259" key="10">
    <source>
        <dbReference type="PROSITE" id="PS50198"/>
    </source>
</evidence>
<dbReference type="AlphaFoldDB" id="A0A9J7AUE7"/>
<keyword evidence="2" id="KW-0732">Signal</keyword>
<evidence type="ECO:0000256" key="3">
    <source>
        <dbReference type="ARBA" id="ARBA00022764"/>
    </source>
</evidence>
<reference evidence="11" key="1">
    <citation type="submission" date="2022-08" db="EMBL/GenBank/DDBJ databases">
        <title>Nisaea acidiphila sp. nov., isolated from a marine algal debris and emended description of the genus Nisaea Urios et al. 2008.</title>
        <authorList>
            <person name="Kwon K."/>
        </authorList>
    </citation>
    <scope>NUCLEOTIDE SEQUENCE</scope>
    <source>
        <strain evidence="11">MEBiC11861</strain>
    </source>
</reference>
<evidence type="ECO:0000256" key="5">
    <source>
        <dbReference type="ARBA" id="ARBA00023186"/>
    </source>
</evidence>
<dbReference type="InterPro" id="IPR015391">
    <property type="entry name" value="SurA_N"/>
</dbReference>
<dbReference type="KEGG" id="naci:NUH88_04490"/>
<dbReference type="Proteomes" id="UP001060336">
    <property type="component" value="Chromosome"/>
</dbReference>
<dbReference type="Pfam" id="PF09312">
    <property type="entry name" value="SurA_N"/>
    <property type="match status" value="1"/>
</dbReference>
<evidence type="ECO:0000256" key="8">
    <source>
        <dbReference type="ARBA" id="ARBA00031484"/>
    </source>
</evidence>
<dbReference type="InterPro" id="IPR050280">
    <property type="entry name" value="OMP_Chaperone_SurA"/>
</dbReference>
<sequence>MKRPVPVMMRYLLVAGILALSILGTNAPALAQNALRIAAIVNDDIITVRDLDERVRMVIVASNLPRTAQTYQRVWPQVLRSLIDERLKLQEAERLSIVVTEADIEQAKRTMEQRNKLAPGSFDRSLRNDGISPDTVIEQMRADIAWAKLVRRRFQSTVEVTIDEIDDALDRLERNKGAPQYRIREIVLNIDDPAVDEEELAKRLVQQLRSGAQFDAIAREFSTGATAATGGDIGWTTREQLGDEVAARVDEMEPGDISEPIRTIFGYQVIQLTDRRILSGPDPLKAKVTLKQVFLPIPPNSGADAEASQRSIALAVSETAQSCDDMDVLATELDSPAGTDLGTVQVGELSPTLREAVAGLKEGELTKPIRLPSGFSTIMICQREEPESDLPGRDEIANRLRAIKFETFAQRYLRDIRRDAFIDTRI</sequence>
<keyword evidence="3" id="KW-0574">Periplasm</keyword>
<keyword evidence="4 9" id="KW-0697">Rotamase</keyword>
<dbReference type="SUPFAM" id="SSF109998">
    <property type="entry name" value="Triger factor/SurA peptide-binding domain-like"/>
    <property type="match status" value="1"/>
</dbReference>